<dbReference type="PROSITE" id="PS50294">
    <property type="entry name" value="WD_REPEATS_REGION"/>
    <property type="match status" value="5"/>
</dbReference>
<feature type="region of interest" description="Disordered" evidence="9">
    <location>
        <begin position="453"/>
        <end position="549"/>
    </location>
</feature>
<evidence type="ECO:0000256" key="4">
    <source>
        <dbReference type="ARBA" id="ARBA00022737"/>
    </source>
</evidence>
<dbReference type="SMART" id="SM00320">
    <property type="entry name" value="WD40"/>
    <property type="match status" value="7"/>
</dbReference>
<dbReference type="AlphaFoldDB" id="A0A4P9YL03"/>
<dbReference type="Gene3D" id="2.130.10.10">
    <property type="entry name" value="YVTN repeat-like/Quinoprotein amine dehydrogenase"/>
    <property type="match status" value="3"/>
</dbReference>
<dbReference type="InterPro" id="IPR056154">
    <property type="entry name" value="Beta-prop_IFT140_1st"/>
</dbReference>
<dbReference type="PROSITE" id="PS50082">
    <property type="entry name" value="WD_REPEATS_2"/>
    <property type="match status" value="5"/>
</dbReference>
<dbReference type="CDD" id="cd00200">
    <property type="entry name" value="WD40"/>
    <property type="match status" value="1"/>
</dbReference>
<dbReference type="PANTHER" id="PTHR22836:SF0">
    <property type="entry name" value="PRE-MRNA 3' END PROCESSING PROTEIN WDR33"/>
    <property type="match status" value="1"/>
</dbReference>
<keyword evidence="2 8" id="KW-0853">WD repeat</keyword>
<dbReference type="Proteomes" id="UP000281549">
    <property type="component" value="Unassembled WGS sequence"/>
</dbReference>
<dbReference type="SUPFAM" id="SSF50978">
    <property type="entry name" value="WD40 repeat-like"/>
    <property type="match status" value="1"/>
</dbReference>
<evidence type="ECO:0000256" key="6">
    <source>
        <dbReference type="ARBA" id="ARBA00025498"/>
    </source>
</evidence>
<keyword evidence="4" id="KW-0677">Repeat</keyword>
<accession>A0A4P9YL03</accession>
<evidence type="ECO:0000256" key="7">
    <source>
        <dbReference type="ARBA" id="ARBA00026154"/>
    </source>
</evidence>
<dbReference type="PANTHER" id="PTHR22836">
    <property type="entry name" value="WD40 REPEAT PROTEIN"/>
    <property type="match status" value="1"/>
</dbReference>
<keyword evidence="3" id="KW-0507">mRNA processing</keyword>
<dbReference type="PRINTS" id="PR00320">
    <property type="entry name" value="GPROTEINBRPT"/>
</dbReference>
<dbReference type="Pfam" id="PF00400">
    <property type="entry name" value="WD40"/>
    <property type="match status" value="5"/>
</dbReference>
<feature type="repeat" description="WD" evidence="8">
    <location>
        <begin position="300"/>
        <end position="332"/>
    </location>
</feature>
<organism evidence="11 12">
    <name type="scientific">Rozella allomycis (strain CSF55)</name>
    <dbReference type="NCBI Taxonomy" id="988480"/>
    <lineage>
        <taxon>Eukaryota</taxon>
        <taxon>Fungi</taxon>
        <taxon>Fungi incertae sedis</taxon>
        <taxon>Cryptomycota</taxon>
        <taxon>Cryptomycota incertae sedis</taxon>
        <taxon>Rozella</taxon>
    </lineage>
</organism>
<dbReference type="InterPro" id="IPR020472">
    <property type="entry name" value="WD40_PAC1"/>
</dbReference>
<evidence type="ECO:0000256" key="1">
    <source>
        <dbReference type="ARBA" id="ARBA00004123"/>
    </source>
</evidence>
<dbReference type="InterPro" id="IPR036322">
    <property type="entry name" value="WD40_repeat_dom_sf"/>
</dbReference>
<feature type="compositionally biased region" description="Basic and acidic residues" evidence="9">
    <location>
        <begin position="453"/>
        <end position="467"/>
    </location>
</feature>
<dbReference type="EMBL" id="ML005203">
    <property type="protein sequence ID" value="RKP19561.1"/>
    <property type="molecule type" value="Genomic_DNA"/>
</dbReference>
<evidence type="ECO:0000256" key="8">
    <source>
        <dbReference type="PROSITE-ProRule" id="PRU00221"/>
    </source>
</evidence>
<keyword evidence="5" id="KW-0539">Nucleus</keyword>
<dbReference type="FunFam" id="2.130.10.10:FF:000069">
    <property type="entry name" value="WD repeat domain 33"/>
    <property type="match status" value="1"/>
</dbReference>
<feature type="repeat" description="WD" evidence="8">
    <location>
        <begin position="174"/>
        <end position="215"/>
    </location>
</feature>
<comment type="function">
    <text evidence="6">Required for 3'-end cleavage and polyadenylation of pre-mRNAs. Also involved in chromosome segregation where it has a role in chromosome attachment to the mitotic spindle.</text>
</comment>
<evidence type="ECO:0000259" key="10">
    <source>
        <dbReference type="Pfam" id="PF23383"/>
    </source>
</evidence>
<dbReference type="Pfam" id="PF23383">
    <property type="entry name" value="Beta-prop_IFT140_1st"/>
    <property type="match status" value="1"/>
</dbReference>
<evidence type="ECO:0000313" key="12">
    <source>
        <dbReference type="Proteomes" id="UP000281549"/>
    </source>
</evidence>
<protein>
    <recommendedName>
        <fullName evidence="7">Polyadenylation factor subunit 2</fullName>
    </recommendedName>
</protein>
<evidence type="ECO:0000256" key="5">
    <source>
        <dbReference type="ARBA" id="ARBA00023242"/>
    </source>
</evidence>
<name>A0A4P9YL03_ROZAC</name>
<feature type="compositionally biased region" description="Basic and acidic residues" evidence="9">
    <location>
        <begin position="499"/>
        <end position="526"/>
    </location>
</feature>
<feature type="repeat" description="WD" evidence="8">
    <location>
        <begin position="133"/>
        <end position="165"/>
    </location>
</feature>
<dbReference type="InterPro" id="IPR045245">
    <property type="entry name" value="Pfs2-like"/>
</dbReference>
<dbReference type="InterPro" id="IPR001680">
    <property type="entry name" value="WD40_rpt"/>
</dbReference>
<dbReference type="InterPro" id="IPR015943">
    <property type="entry name" value="WD40/YVTN_repeat-like_dom_sf"/>
</dbReference>
<sequence>MIKTTGEGNARYIVPKLVFDGKRIREAIQRRTIDYMSDLANWIENRLVCKSAVDYPPVLNDSTYLMNMLPPSVYEDEPINAVCTRYIHTSVNKVRCPVNVVRWNPEGRRLITGCASGEFTLWNGFTFNFETILQAHDSAVRCMEWSHSGNILISADHTGIIKYWQPNLNNIKQINAHKDPVRALTFSPSDSKFASCSDDGTIKIWSFNDALEERTLTGHGWDVKCLDWHPTKSLLASGSKDNLLKLWDPKSGSNLTTLHGHKNTIFDLKWNKNGNWLLTVGRDQAVKLYDIRMMKEMQSFKGHKKEVNALRWHPVHESLFCTSGSDGSILTWLVGLDKPVGVLEEAHDQAIWTLDWYIFSCLNNRHPVGHLLVSGSNDHCARFWARHRPQDTMQDRYILGKETAAAMGLSIEDDQLIQQQPPPPQQKMPQEYHQSDVIPGMGQEHQTDIDMKGFEHRGRKGRMDKGRGRQGMQQRNPGSGYNRNSQQQQYGQQQYNRQPYDRSQRSGNQRNDHRMHQHTNDNRNDYDYGGSGGPGEHYNYNGSYGQRRY</sequence>
<dbReference type="GO" id="GO:0031124">
    <property type="term" value="P:mRNA 3'-end processing"/>
    <property type="evidence" value="ECO:0007669"/>
    <property type="project" value="InterPro"/>
</dbReference>
<feature type="repeat" description="WD" evidence="8">
    <location>
        <begin position="216"/>
        <end position="257"/>
    </location>
</feature>
<evidence type="ECO:0000256" key="3">
    <source>
        <dbReference type="ARBA" id="ARBA00022664"/>
    </source>
</evidence>
<proteinExistence type="predicted"/>
<feature type="domain" description="IFT140 first beta-propeller" evidence="10">
    <location>
        <begin position="93"/>
        <end position="165"/>
    </location>
</feature>
<evidence type="ECO:0000256" key="2">
    <source>
        <dbReference type="ARBA" id="ARBA00022574"/>
    </source>
</evidence>
<feature type="compositionally biased region" description="Low complexity" evidence="9">
    <location>
        <begin position="470"/>
        <end position="498"/>
    </location>
</feature>
<gene>
    <name evidence="11" type="ORF">ROZALSC1DRAFT_28858</name>
</gene>
<feature type="compositionally biased region" description="Polar residues" evidence="9">
    <location>
        <begin position="540"/>
        <end position="549"/>
    </location>
</feature>
<dbReference type="GO" id="GO:0005847">
    <property type="term" value="C:mRNA cleavage and polyadenylation specificity factor complex"/>
    <property type="evidence" value="ECO:0007669"/>
    <property type="project" value="TreeGrafter"/>
</dbReference>
<reference evidence="12" key="1">
    <citation type="journal article" date="2018" name="Nat. Microbiol.">
        <title>Leveraging single-cell genomics to expand the fungal tree of life.</title>
        <authorList>
            <person name="Ahrendt S.R."/>
            <person name="Quandt C.A."/>
            <person name="Ciobanu D."/>
            <person name="Clum A."/>
            <person name="Salamov A."/>
            <person name="Andreopoulos B."/>
            <person name="Cheng J.F."/>
            <person name="Woyke T."/>
            <person name="Pelin A."/>
            <person name="Henrissat B."/>
            <person name="Reynolds N.K."/>
            <person name="Benny G.L."/>
            <person name="Smith M.E."/>
            <person name="James T.Y."/>
            <person name="Grigoriev I.V."/>
        </authorList>
    </citation>
    <scope>NUCLEOTIDE SEQUENCE [LARGE SCALE GENOMIC DNA]</scope>
    <source>
        <strain evidence="12">CSF55</strain>
    </source>
</reference>
<feature type="repeat" description="WD" evidence="8">
    <location>
        <begin position="258"/>
        <end position="299"/>
    </location>
</feature>
<comment type="subcellular location">
    <subcellularLocation>
        <location evidence="1">Nucleus</location>
    </subcellularLocation>
</comment>
<evidence type="ECO:0000313" key="11">
    <source>
        <dbReference type="EMBL" id="RKP19561.1"/>
    </source>
</evidence>
<evidence type="ECO:0000256" key="9">
    <source>
        <dbReference type="SAM" id="MobiDB-lite"/>
    </source>
</evidence>